<evidence type="ECO:0000313" key="2">
    <source>
        <dbReference type="Proteomes" id="UP000475862"/>
    </source>
</evidence>
<dbReference type="Pfam" id="PF03564">
    <property type="entry name" value="DUF1759"/>
    <property type="match status" value="1"/>
</dbReference>
<proteinExistence type="predicted"/>
<keyword evidence="2" id="KW-1185">Reference proteome</keyword>
<dbReference type="PANTHER" id="PTHR47331">
    <property type="entry name" value="PHD-TYPE DOMAIN-CONTAINING PROTEIN"/>
    <property type="match status" value="1"/>
</dbReference>
<dbReference type="Gene3D" id="2.40.70.10">
    <property type="entry name" value="Acid Proteases"/>
    <property type="match status" value="1"/>
</dbReference>
<accession>A0A6G0STM9</accession>
<dbReference type="EMBL" id="VYZN01003140">
    <property type="protein sequence ID" value="KAE9521324.1"/>
    <property type="molecule type" value="Genomic_DNA"/>
</dbReference>
<organism evidence="1 2">
    <name type="scientific">Aphis glycines</name>
    <name type="common">Soybean aphid</name>
    <dbReference type="NCBI Taxonomy" id="307491"/>
    <lineage>
        <taxon>Eukaryota</taxon>
        <taxon>Metazoa</taxon>
        <taxon>Ecdysozoa</taxon>
        <taxon>Arthropoda</taxon>
        <taxon>Hexapoda</taxon>
        <taxon>Insecta</taxon>
        <taxon>Pterygota</taxon>
        <taxon>Neoptera</taxon>
        <taxon>Paraneoptera</taxon>
        <taxon>Hemiptera</taxon>
        <taxon>Sternorrhyncha</taxon>
        <taxon>Aphidomorpha</taxon>
        <taxon>Aphidoidea</taxon>
        <taxon>Aphididae</taxon>
        <taxon>Aphidini</taxon>
        <taxon>Aphis</taxon>
        <taxon>Aphis</taxon>
    </lineage>
</organism>
<evidence type="ECO:0000313" key="1">
    <source>
        <dbReference type="EMBL" id="KAE9521324.1"/>
    </source>
</evidence>
<sequence>MQSGQSSELAVYTMRRGQLKAQLTKFQTYINNVDVENNIMQIRIRLEKIKELWTEFDIVQNKIEALDTSNEQLDHRDTFVDSYFDIVAKAETMVQSSNLVNDINRLSIPESHAQIGGPVIRMKPLELPTFSGKFEEWSTFKDLFSSMVHANPTIVDVQKFVYLRMYLCGDALALIQNLATTAELNMNMQALNALGHNPYAWGALLLHVVLVKLDYNTIRNWESVATKETLPTIEELIIFLSERCRVLEAIDTSKNLSNNSNTSQYTQSKQNYRNQNDKNIQYKINKKVNAFVATSRLACYFCKQSHPIYKCQKFITLNANDRALKVDELKLCRNCLSIDHTDIQLCKSKRLCSKCDKAHNTLLHGEIQQVVHNPATANVVNTELVVSHAARGQTSTQVLLATAEVHILNACGELVVCRALLDNGSQINILTEAMAQRLGLLRTKINKSITGINEVVSRAAYQVTASIKSRVNNYSTTMDLLVLPKITGKLPTNNIDTGKWSIPKDIELADSRFFKPEKIDLLIGADSYWEIMCSGNFKLNTMGPYLQQTMFGWFIVGPVNEFSLKSNSSACLVISEDNYSNLEKDIEQFWKIEECSSANTDETSEDAMCRKHFLDNVSIDLTGKFVVKLPFRDNVDKLGESYNTALKRFLSLERRLGKNPERYGQYKSFMEEYEHLGHMERVNEDNDLSVKAYYMPHTCVLNDSSR</sequence>
<comment type="caution">
    <text evidence="1">The sequence shown here is derived from an EMBL/GenBank/DDBJ whole genome shotgun (WGS) entry which is preliminary data.</text>
</comment>
<gene>
    <name evidence="1" type="ORF">AGLY_018282</name>
</gene>
<dbReference type="AlphaFoldDB" id="A0A6G0STM9"/>
<dbReference type="PANTHER" id="PTHR47331:SF5">
    <property type="entry name" value="RIBONUCLEASE H"/>
    <property type="match status" value="1"/>
</dbReference>
<protein>
    <submittedName>
        <fullName evidence="1">Uncharacterized protein</fullName>
    </submittedName>
</protein>
<dbReference type="OrthoDB" id="6622862at2759"/>
<dbReference type="InterPro" id="IPR021109">
    <property type="entry name" value="Peptidase_aspartic_dom_sf"/>
</dbReference>
<feature type="non-terminal residue" evidence="1">
    <location>
        <position position="706"/>
    </location>
</feature>
<dbReference type="CDD" id="cd00303">
    <property type="entry name" value="retropepsin_like"/>
    <property type="match status" value="1"/>
</dbReference>
<dbReference type="Proteomes" id="UP000475862">
    <property type="component" value="Unassembled WGS sequence"/>
</dbReference>
<name>A0A6G0STM9_APHGL</name>
<reference evidence="1 2" key="1">
    <citation type="submission" date="2019-08" db="EMBL/GenBank/DDBJ databases">
        <title>The genome of the soybean aphid Biotype 1, its phylome, world population structure and adaptation to the North American continent.</title>
        <authorList>
            <person name="Giordano R."/>
            <person name="Donthu R.K."/>
            <person name="Hernandez A.G."/>
            <person name="Wright C.L."/>
            <person name="Zimin A.V."/>
        </authorList>
    </citation>
    <scope>NUCLEOTIDE SEQUENCE [LARGE SCALE GENOMIC DNA]</scope>
    <source>
        <tissue evidence="1">Whole aphids</tissue>
    </source>
</reference>
<dbReference type="InterPro" id="IPR005312">
    <property type="entry name" value="DUF1759"/>
</dbReference>